<evidence type="ECO:0000313" key="2">
    <source>
        <dbReference type="Proteomes" id="UP000527815"/>
    </source>
</evidence>
<dbReference type="AlphaFoldDB" id="A0A7K4N4X5"/>
<sequence>MNPGIGLMKRRLETEESAISLAVSGITKKFNVQANEIQSLETKYDDDTGDWYVA</sequence>
<feature type="non-terminal residue" evidence="1">
    <location>
        <position position="54"/>
    </location>
</feature>
<dbReference type="Proteomes" id="UP000527815">
    <property type="component" value="Unassembled WGS sequence"/>
</dbReference>
<organism evidence="1 2">
    <name type="scientific">Marine Group I thaumarchaeote</name>
    <dbReference type="NCBI Taxonomy" id="2511932"/>
    <lineage>
        <taxon>Archaea</taxon>
        <taxon>Nitrososphaerota</taxon>
        <taxon>Marine Group I</taxon>
    </lineage>
</organism>
<name>A0A7K4N4X5_9ARCH</name>
<protein>
    <submittedName>
        <fullName evidence="1">Uncharacterized protein</fullName>
    </submittedName>
</protein>
<evidence type="ECO:0000313" key="1">
    <source>
        <dbReference type="EMBL" id="NWJ77823.1"/>
    </source>
</evidence>
<proteinExistence type="predicted"/>
<reference evidence="1 2" key="1">
    <citation type="journal article" date="2019" name="Environ. Microbiol.">
        <title>Genomics insights into ecotype formation of ammonia-oxidizing archaea in the deep ocean.</title>
        <authorList>
            <person name="Wang Y."/>
            <person name="Huang J.M."/>
            <person name="Cui G.J."/>
            <person name="Nunoura T."/>
            <person name="Takaki Y."/>
            <person name="Li W.L."/>
            <person name="Li J."/>
            <person name="Gao Z.M."/>
            <person name="Takai K."/>
            <person name="Zhang A.Q."/>
            <person name="Stepanauskas R."/>
        </authorList>
    </citation>
    <scope>NUCLEOTIDE SEQUENCE [LARGE SCALE GENOMIC DNA]</scope>
    <source>
        <strain evidence="1 2">D1b</strain>
    </source>
</reference>
<gene>
    <name evidence="1" type="ORF">HX865_04925</name>
</gene>
<dbReference type="EMBL" id="JACASZ010000097">
    <property type="protein sequence ID" value="NWJ77823.1"/>
    <property type="molecule type" value="Genomic_DNA"/>
</dbReference>
<comment type="caution">
    <text evidence="1">The sequence shown here is derived from an EMBL/GenBank/DDBJ whole genome shotgun (WGS) entry which is preliminary data.</text>
</comment>
<accession>A0A7K4N4X5</accession>